<dbReference type="InterPro" id="IPR036388">
    <property type="entry name" value="WH-like_DNA-bd_sf"/>
</dbReference>
<dbReference type="Pfam" id="PF07729">
    <property type="entry name" value="FCD"/>
    <property type="match status" value="1"/>
</dbReference>
<dbReference type="CDD" id="cd07377">
    <property type="entry name" value="WHTH_GntR"/>
    <property type="match status" value="1"/>
</dbReference>
<keyword evidence="3" id="KW-0804">Transcription</keyword>
<proteinExistence type="predicted"/>
<name>A0A1X3FYJ0_9BRAD</name>
<dbReference type="PROSITE" id="PS50949">
    <property type="entry name" value="HTH_GNTR"/>
    <property type="match status" value="1"/>
</dbReference>
<dbReference type="SMART" id="SM00345">
    <property type="entry name" value="HTH_GNTR"/>
    <property type="match status" value="1"/>
</dbReference>
<evidence type="ECO:0000313" key="6">
    <source>
        <dbReference type="Proteomes" id="UP000193553"/>
    </source>
</evidence>
<keyword evidence="2" id="KW-0238">DNA-binding</keyword>
<dbReference type="InterPro" id="IPR000524">
    <property type="entry name" value="Tscrpt_reg_HTH_GntR"/>
</dbReference>
<organism evidence="5 6">
    <name type="scientific">Bradyrhizobium canariense</name>
    <dbReference type="NCBI Taxonomy" id="255045"/>
    <lineage>
        <taxon>Bacteria</taxon>
        <taxon>Pseudomonadati</taxon>
        <taxon>Pseudomonadota</taxon>
        <taxon>Alphaproteobacteria</taxon>
        <taxon>Hyphomicrobiales</taxon>
        <taxon>Nitrobacteraceae</taxon>
        <taxon>Bradyrhizobium</taxon>
    </lineage>
</organism>
<sequence length="222" mass="24901">MTESPSRTISIYNQVRSDILAGRLEPDRKLRIQELAASLEVSPSVVREALSRLSAESLVIAEPQRGFRVAPINAADVSDLTEVRIDIELQCLRRAISRGNVDWEVAIVAANHALSRTPHDTREVSDAWTVAHARFHAALVAACDSPWLLRIREQLFLQGERYRLINIRMSGDDRDLRGEHSQLADAVLSRDVSLATERMTNHLRLTETLTLLSLRSEQAHVA</sequence>
<dbReference type="Gene3D" id="1.20.120.530">
    <property type="entry name" value="GntR ligand-binding domain-like"/>
    <property type="match status" value="1"/>
</dbReference>
<evidence type="ECO:0000256" key="1">
    <source>
        <dbReference type="ARBA" id="ARBA00023015"/>
    </source>
</evidence>
<dbReference type="PANTHER" id="PTHR43537:SF20">
    <property type="entry name" value="HTH-TYPE TRANSCRIPTIONAL REPRESSOR GLAR"/>
    <property type="match status" value="1"/>
</dbReference>
<dbReference type="GO" id="GO:0003700">
    <property type="term" value="F:DNA-binding transcription factor activity"/>
    <property type="evidence" value="ECO:0007669"/>
    <property type="project" value="InterPro"/>
</dbReference>
<comment type="caution">
    <text evidence="5">The sequence shown here is derived from an EMBL/GenBank/DDBJ whole genome shotgun (WGS) entry which is preliminary data.</text>
</comment>
<evidence type="ECO:0000313" key="5">
    <source>
        <dbReference type="EMBL" id="OSJ12995.1"/>
    </source>
</evidence>
<evidence type="ECO:0000259" key="4">
    <source>
        <dbReference type="PROSITE" id="PS50949"/>
    </source>
</evidence>
<dbReference type="SMART" id="SM00895">
    <property type="entry name" value="FCD"/>
    <property type="match status" value="1"/>
</dbReference>
<dbReference type="OrthoDB" id="8680240at2"/>
<dbReference type="InterPro" id="IPR008920">
    <property type="entry name" value="TF_FadR/GntR_C"/>
</dbReference>
<dbReference type="InterPro" id="IPR011711">
    <property type="entry name" value="GntR_C"/>
</dbReference>
<evidence type="ECO:0000256" key="2">
    <source>
        <dbReference type="ARBA" id="ARBA00023125"/>
    </source>
</evidence>
<gene>
    <name evidence="5" type="ORF">BSZ18_11885</name>
</gene>
<dbReference type="PANTHER" id="PTHR43537">
    <property type="entry name" value="TRANSCRIPTIONAL REGULATOR, GNTR FAMILY"/>
    <property type="match status" value="1"/>
</dbReference>
<dbReference type="SUPFAM" id="SSF46785">
    <property type="entry name" value="Winged helix' DNA-binding domain"/>
    <property type="match status" value="1"/>
</dbReference>
<dbReference type="RefSeq" id="WP_085358168.1">
    <property type="nucleotide sequence ID" value="NZ_NAFD01000171.1"/>
</dbReference>
<keyword evidence="1" id="KW-0805">Transcription regulation</keyword>
<dbReference type="EMBL" id="NAFI01000164">
    <property type="protein sequence ID" value="OSJ12995.1"/>
    <property type="molecule type" value="Genomic_DNA"/>
</dbReference>
<reference evidence="5 6" key="1">
    <citation type="submission" date="2017-03" db="EMBL/GenBank/DDBJ databases">
        <title>Whole genome sequences of fourteen strains of Bradyrhizobium canariense and one strain of Bradyrhizobium japonicum isolated from Lupinus (Papilionoideae: Genisteae) species in Algeria.</title>
        <authorList>
            <person name="Crovadore J."/>
            <person name="Chekireb D."/>
            <person name="Brachmann A."/>
            <person name="Chablais R."/>
            <person name="Cochard B."/>
            <person name="Lefort F."/>
        </authorList>
    </citation>
    <scope>NUCLEOTIDE SEQUENCE [LARGE SCALE GENOMIC DNA]</scope>
    <source>
        <strain evidence="5 6">UBMA195</strain>
    </source>
</reference>
<dbReference type="GO" id="GO:0003677">
    <property type="term" value="F:DNA binding"/>
    <property type="evidence" value="ECO:0007669"/>
    <property type="project" value="UniProtKB-KW"/>
</dbReference>
<dbReference type="Pfam" id="PF00392">
    <property type="entry name" value="GntR"/>
    <property type="match status" value="1"/>
</dbReference>
<dbReference type="SUPFAM" id="SSF48008">
    <property type="entry name" value="GntR ligand-binding domain-like"/>
    <property type="match status" value="1"/>
</dbReference>
<dbReference type="Proteomes" id="UP000193553">
    <property type="component" value="Unassembled WGS sequence"/>
</dbReference>
<feature type="domain" description="HTH gntR-type" evidence="4">
    <location>
        <begin position="5"/>
        <end position="72"/>
    </location>
</feature>
<dbReference type="InterPro" id="IPR036390">
    <property type="entry name" value="WH_DNA-bd_sf"/>
</dbReference>
<accession>A0A1X3FYJ0</accession>
<dbReference type="Gene3D" id="1.10.10.10">
    <property type="entry name" value="Winged helix-like DNA-binding domain superfamily/Winged helix DNA-binding domain"/>
    <property type="match status" value="1"/>
</dbReference>
<evidence type="ECO:0000256" key="3">
    <source>
        <dbReference type="ARBA" id="ARBA00023163"/>
    </source>
</evidence>
<protein>
    <recommendedName>
        <fullName evidence="4">HTH gntR-type domain-containing protein</fullName>
    </recommendedName>
</protein>
<dbReference type="AlphaFoldDB" id="A0A1X3FYJ0"/>